<dbReference type="InterPro" id="IPR000725">
    <property type="entry name" value="Olfact_rcpt"/>
</dbReference>
<dbReference type="GO" id="GO:0005886">
    <property type="term" value="C:plasma membrane"/>
    <property type="evidence" value="ECO:0007669"/>
    <property type="project" value="UniProtKB-SubCell"/>
</dbReference>
<evidence type="ECO:0000259" key="24">
    <source>
        <dbReference type="PROSITE" id="PS50262"/>
    </source>
</evidence>
<dbReference type="Proteomes" id="UP000028990">
    <property type="component" value="Unassembled WGS sequence"/>
</dbReference>
<evidence type="ECO:0000256" key="4">
    <source>
        <dbReference type="ARBA" id="ARBA00010663"/>
    </source>
</evidence>
<evidence type="ECO:0000256" key="7">
    <source>
        <dbReference type="ARBA" id="ARBA00022692"/>
    </source>
</evidence>
<evidence type="ECO:0000256" key="19">
    <source>
        <dbReference type="ARBA" id="ARBA00023224"/>
    </source>
</evidence>
<keyword evidence="11" id="KW-0391">Immunity</keyword>
<feature type="chain" id="PRO_5001872410" evidence="23">
    <location>
        <begin position="20"/>
        <end position="628"/>
    </location>
</feature>
<dbReference type="CDD" id="cd15225">
    <property type="entry name" value="7tmA_OR10A-like"/>
    <property type="match status" value="1"/>
</dbReference>
<protein>
    <submittedName>
        <fullName evidence="26">Olfactory receptor 10K2</fullName>
    </submittedName>
</protein>
<dbReference type="Pfam" id="PF07654">
    <property type="entry name" value="C1-set"/>
    <property type="match status" value="1"/>
</dbReference>
<feature type="domain" description="G-protein coupled receptors family 1 profile" evidence="24">
    <location>
        <begin position="356"/>
        <end position="605"/>
    </location>
</feature>
<keyword evidence="19" id="KW-0807">Transducer</keyword>
<dbReference type="SUPFAM" id="SSF48726">
    <property type="entry name" value="Immunoglobulin"/>
    <property type="match status" value="1"/>
</dbReference>
<name>A0A091DZW5_FUKDA</name>
<keyword evidence="7 22" id="KW-0812">Transmembrane</keyword>
<feature type="transmembrane region" description="Helical" evidence="22">
    <location>
        <begin position="508"/>
        <end position="541"/>
    </location>
</feature>
<evidence type="ECO:0000313" key="27">
    <source>
        <dbReference type="Proteomes" id="UP000028990"/>
    </source>
</evidence>
<accession>A0A091DZW5</accession>
<dbReference type="eggNOG" id="ENOG502QSAJ">
    <property type="taxonomic scope" value="Eukaryota"/>
</dbReference>
<dbReference type="GO" id="GO:0032743">
    <property type="term" value="P:positive regulation of interleukin-2 production"/>
    <property type="evidence" value="ECO:0007669"/>
    <property type="project" value="UniProtKB-ARBA"/>
</dbReference>
<organism evidence="26 27">
    <name type="scientific">Fukomys damarensis</name>
    <name type="common">Damaraland mole rat</name>
    <name type="synonym">Cryptomys damarensis</name>
    <dbReference type="NCBI Taxonomy" id="885580"/>
    <lineage>
        <taxon>Eukaryota</taxon>
        <taxon>Metazoa</taxon>
        <taxon>Chordata</taxon>
        <taxon>Craniata</taxon>
        <taxon>Vertebrata</taxon>
        <taxon>Euteleostomi</taxon>
        <taxon>Mammalia</taxon>
        <taxon>Eutheria</taxon>
        <taxon>Euarchontoglires</taxon>
        <taxon>Glires</taxon>
        <taxon>Rodentia</taxon>
        <taxon>Hystricomorpha</taxon>
        <taxon>Bathyergidae</taxon>
        <taxon>Fukomys</taxon>
    </lineage>
</organism>
<keyword evidence="18" id="KW-0325">Glycoprotein</keyword>
<keyword evidence="15 22" id="KW-0472">Membrane</keyword>
<dbReference type="PROSITE" id="PS50262">
    <property type="entry name" value="G_PROTEIN_RECEP_F1_2"/>
    <property type="match status" value="1"/>
</dbReference>
<evidence type="ECO:0000256" key="2">
    <source>
        <dbReference type="ARBA" id="ARBA00004177"/>
    </source>
</evidence>
<dbReference type="PANTHER" id="PTHR26453">
    <property type="entry name" value="OLFACTORY RECEPTOR"/>
    <property type="match status" value="1"/>
</dbReference>
<evidence type="ECO:0000256" key="15">
    <source>
        <dbReference type="ARBA" id="ARBA00023136"/>
    </source>
</evidence>
<evidence type="ECO:0000313" key="26">
    <source>
        <dbReference type="EMBL" id="KFO36617.1"/>
    </source>
</evidence>
<dbReference type="InterPro" id="IPR011161">
    <property type="entry name" value="MHC_I-like_Ag-recog"/>
</dbReference>
<evidence type="ECO:0000256" key="16">
    <source>
        <dbReference type="ARBA" id="ARBA00023157"/>
    </source>
</evidence>
<evidence type="ECO:0000256" key="21">
    <source>
        <dbReference type="ARBA" id="ARBA00046288"/>
    </source>
</evidence>
<feature type="transmembrane region" description="Helical" evidence="22">
    <location>
        <begin position="587"/>
        <end position="605"/>
    </location>
</feature>
<dbReference type="Gene3D" id="3.30.500.10">
    <property type="entry name" value="MHC class I-like antigen recognition-like"/>
    <property type="match status" value="1"/>
</dbReference>
<comment type="function">
    <text evidence="1">Odorant receptor.</text>
</comment>
<gene>
    <name evidence="26" type="ORF">H920_01967</name>
</gene>
<evidence type="ECO:0000256" key="6">
    <source>
        <dbReference type="ARBA" id="ARBA00022606"/>
    </source>
</evidence>
<dbReference type="InterPro" id="IPR011162">
    <property type="entry name" value="MHC_I/II-like_Ag-recog"/>
</dbReference>
<dbReference type="InterPro" id="IPR017452">
    <property type="entry name" value="GPCR_Rhodpsn_7TM"/>
</dbReference>
<keyword evidence="20" id="KW-0393">Immunoglobulin domain</keyword>
<evidence type="ECO:0000256" key="22">
    <source>
        <dbReference type="SAM" id="Phobius"/>
    </source>
</evidence>
<feature type="domain" description="Ig-like" evidence="25">
    <location>
        <begin position="205"/>
        <end position="285"/>
    </location>
</feature>
<dbReference type="FunFam" id="1.10.1220.70:FF:000001">
    <property type="entry name" value="Olfactory receptor"/>
    <property type="match status" value="1"/>
</dbReference>
<dbReference type="GO" id="GO:0004930">
    <property type="term" value="F:G protein-coupled receptor activity"/>
    <property type="evidence" value="ECO:0007669"/>
    <property type="project" value="UniProtKB-KW"/>
</dbReference>
<keyword evidence="17 26" id="KW-0675">Receptor</keyword>
<sequence>MLLLHLSLLAGLLPGSDNAEEVQGHVSFYLIQISSFANKSWTKNRGSGWLDSLQTHGWDSESGTVIFLHTWSKGNFSNEELMDLELLFREYFIGLTKEIQNYVNLLQFEYPFEIQARAGCELHSGERPKGFFLAAFEGSDFLSFQNSSWVPSPEGGSRAQKVCNLINQYEGIKETVFNLTSNTCSRFLFGLLDAGKMNLQRQVRPEAWLSSRPSPGSGRKILVCHVCGFYPKTVWVMWMQGEQEQQGTKQEDILPNADGTWNLQVTLDVAAEEAALLSCRVRHSSLGDQDIVLYWVIFRGYLLLDPGLLSDDVPSMEWFNDTVVREFIFLGFSSLAGLQQLLFVIFLLIYLFTLGTNAIIIATIVLDRALHTPMYFFLSVLSCSETCYTFVIVPKMLVDLLTEKKTISFLGCAIQMFTFLFLGCSHSFLLAAMGYDRYVAICNPLRYTALMGRGVCAALVAAACACGFMVAQIITSLVFDLPFHSSNQLHHFFCDISPVLKLATQQSYFSQIIIFMLCALVLVIPLLLILVSYIHIISAILQFPSTLGRYKAFSTCASHLIVVIVHYGCASFIYLRPKSNYSSSQDVLLSVSYTILTPLFNPMIYSLRNMEFKSALCRIVEKTIPLPH</sequence>
<dbReference type="PROSITE" id="PS50835">
    <property type="entry name" value="IG_LIKE"/>
    <property type="match status" value="1"/>
</dbReference>
<evidence type="ECO:0000256" key="11">
    <source>
        <dbReference type="ARBA" id="ARBA00022859"/>
    </source>
</evidence>
<dbReference type="GO" id="GO:0032753">
    <property type="term" value="P:positive regulation of interleukin-4 production"/>
    <property type="evidence" value="ECO:0007669"/>
    <property type="project" value="UniProtKB-ARBA"/>
</dbReference>
<reference evidence="26 27" key="1">
    <citation type="submission" date="2013-11" db="EMBL/GenBank/DDBJ databases">
        <title>The Damaraland mole rat (Fukomys damarensis) genome and evolution of African mole rats.</title>
        <authorList>
            <person name="Gladyshev V.N."/>
            <person name="Fang X."/>
        </authorList>
    </citation>
    <scope>NUCLEOTIDE SEQUENCE [LARGE SCALE GENOMIC DNA]</scope>
    <source>
        <tissue evidence="26">Liver</tissue>
    </source>
</reference>
<comment type="subcellular location">
    <subcellularLocation>
        <location evidence="3">Cell membrane</location>
        <topology evidence="3">Multi-pass membrane protein</topology>
    </subcellularLocation>
    <subcellularLocation>
        <location evidence="21">Endomembrane system</location>
        <topology evidence="21">Single-pass type I membrane protein</topology>
    </subcellularLocation>
    <subcellularLocation>
        <location evidence="2">Endosome</location>
    </subcellularLocation>
</comment>
<evidence type="ECO:0000256" key="12">
    <source>
        <dbReference type="ARBA" id="ARBA00022989"/>
    </source>
</evidence>
<dbReference type="InterPro" id="IPR013783">
    <property type="entry name" value="Ig-like_fold"/>
</dbReference>
<dbReference type="FunFam" id="2.60.40.10:FF:000254">
    <property type="entry name" value="Antigen-presenting glycoprotein CD1d1"/>
    <property type="match status" value="1"/>
</dbReference>
<keyword evidence="9 23" id="KW-0732">Signal</keyword>
<dbReference type="Gene3D" id="1.20.1070.10">
    <property type="entry name" value="Rhodopsin 7-helix transmembrane proteins"/>
    <property type="match status" value="1"/>
</dbReference>
<dbReference type="Gene3D" id="2.60.40.10">
    <property type="entry name" value="Immunoglobulins"/>
    <property type="match status" value="1"/>
</dbReference>
<keyword evidence="13" id="KW-0297">G-protein coupled receptor</keyword>
<keyword evidence="10" id="KW-0967">Endosome</keyword>
<keyword evidence="14" id="KW-1064">Adaptive immunity</keyword>
<feature type="transmembrane region" description="Helical" evidence="22">
    <location>
        <begin position="341"/>
        <end position="366"/>
    </location>
</feature>
<keyword evidence="8" id="KW-0552">Olfaction</keyword>
<feature type="transmembrane region" description="Helical" evidence="22">
    <location>
        <begin position="553"/>
        <end position="575"/>
    </location>
</feature>
<dbReference type="GO" id="GO:0004984">
    <property type="term" value="F:olfactory receptor activity"/>
    <property type="evidence" value="ECO:0007669"/>
    <property type="project" value="InterPro"/>
</dbReference>
<feature type="signal peptide" evidence="23">
    <location>
        <begin position="1"/>
        <end position="19"/>
    </location>
</feature>
<dbReference type="AlphaFoldDB" id="A0A091DZW5"/>
<dbReference type="Pfam" id="PF16497">
    <property type="entry name" value="MHC_I_3"/>
    <property type="match status" value="1"/>
</dbReference>
<keyword evidence="12 22" id="KW-1133">Transmembrane helix</keyword>
<evidence type="ECO:0000259" key="25">
    <source>
        <dbReference type="PROSITE" id="PS50835"/>
    </source>
</evidence>
<keyword evidence="27" id="KW-1185">Reference proteome</keyword>
<dbReference type="EMBL" id="KN121352">
    <property type="protein sequence ID" value="KFO36617.1"/>
    <property type="molecule type" value="Genomic_DNA"/>
</dbReference>
<dbReference type="PRINTS" id="PR00245">
    <property type="entry name" value="OLFACTORYR"/>
</dbReference>
<dbReference type="FunFam" id="1.20.1070.10:FF:000151">
    <property type="entry name" value="olfactory receptor 10K1-like"/>
    <property type="match status" value="1"/>
</dbReference>
<keyword evidence="6" id="KW-0716">Sensory transduction</keyword>
<dbReference type="SMART" id="SM00407">
    <property type="entry name" value="IGc1"/>
    <property type="match status" value="1"/>
</dbReference>
<dbReference type="InterPro" id="IPR036179">
    <property type="entry name" value="Ig-like_dom_sf"/>
</dbReference>
<evidence type="ECO:0000256" key="3">
    <source>
        <dbReference type="ARBA" id="ARBA00004651"/>
    </source>
</evidence>
<dbReference type="GO" id="GO:0002250">
    <property type="term" value="P:adaptive immune response"/>
    <property type="evidence" value="ECO:0007669"/>
    <property type="project" value="UniProtKB-KW"/>
</dbReference>
<proteinExistence type="inferred from homology"/>
<evidence type="ECO:0000256" key="14">
    <source>
        <dbReference type="ARBA" id="ARBA00023130"/>
    </source>
</evidence>
<dbReference type="GO" id="GO:0005768">
    <property type="term" value="C:endosome"/>
    <property type="evidence" value="ECO:0007669"/>
    <property type="project" value="UniProtKB-SubCell"/>
</dbReference>
<dbReference type="FunFam" id="3.30.500.10:FF:000002">
    <property type="entry name" value="Antigen-presenting glycoprotein CD1d1"/>
    <property type="match status" value="1"/>
</dbReference>
<dbReference type="CDD" id="cd21029">
    <property type="entry name" value="IgC1_CD1"/>
    <property type="match status" value="1"/>
</dbReference>
<dbReference type="InterPro" id="IPR000276">
    <property type="entry name" value="GPCR_Rhodpsn"/>
</dbReference>
<dbReference type="InterPro" id="IPR003597">
    <property type="entry name" value="Ig_C1-set"/>
</dbReference>
<evidence type="ECO:0000256" key="20">
    <source>
        <dbReference type="ARBA" id="ARBA00023319"/>
    </source>
</evidence>
<dbReference type="Pfam" id="PF13853">
    <property type="entry name" value="7tm_4"/>
    <property type="match status" value="1"/>
</dbReference>
<feature type="transmembrane region" description="Helical" evidence="22">
    <location>
        <begin position="413"/>
        <end position="435"/>
    </location>
</feature>
<evidence type="ECO:0000256" key="5">
    <source>
        <dbReference type="ARBA" id="ARBA00022475"/>
    </source>
</evidence>
<comment type="similarity">
    <text evidence="4">Belongs to the G-protein coupled receptor 1 family.</text>
</comment>
<evidence type="ECO:0000256" key="9">
    <source>
        <dbReference type="ARBA" id="ARBA00022729"/>
    </source>
</evidence>
<evidence type="ECO:0000256" key="1">
    <source>
        <dbReference type="ARBA" id="ARBA00002936"/>
    </source>
</evidence>
<evidence type="ECO:0000256" key="8">
    <source>
        <dbReference type="ARBA" id="ARBA00022725"/>
    </source>
</evidence>
<dbReference type="InterPro" id="IPR007110">
    <property type="entry name" value="Ig-like_dom"/>
</dbReference>
<evidence type="ECO:0000256" key="17">
    <source>
        <dbReference type="ARBA" id="ARBA00023170"/>
    </source>
</evidence>
<evidence type="ECO:0000256" key="10">
    <source>
        <dbReference type="ARBA" id="ARBA00022753"/>
    </source>
</evidence>
<dbReference type="SUPFAM" id="SSF54452">
    <property type="entry name" value="MHC antigen-recognition domain"/>
    <property type="match status" value="1"/>
</dbReference>
<keyword evidence="5" id="KW-1003">Cell membrane</keyword>
<dbReference type="GO" id="GO:0051135">
    <property type="term" value="P:positive regulation of NK T cell activation"/>
    <property type="evidence" value="ECO:0007669"/>
    <property type="project" value="UniProtKB-ARBA"/>
</dbReference>
<evidence type="ECO:0000256" key="13">
    <source>
        <dbReference type="ARBA" id="ARBA00023040"/>
    </source>
</evidence>
<dbReference type="InterPro" id="IPR037055">
    <property type="entry name" value="MHC_I-like_Ag-recog_sf"/>
</dbReference>
<dbReference type="PRINTS" id="PR00237">
    <property type="entry name" value="GPCRRHODOPSN"/>
</dbReference>
<dbReference type="SUPFAM" id="SSF81321">
    <property type="entry name" value="Family A G protein-coupled receptor-like"/>
    <property type="match status" value="1"/>
</dbReference>
<feature type="transmembrane region" description="Helical" evidence="22">
    <location>
        <begin position="373"/>
        <end position="393"/>
    </location>
</feature>
<evidence type="ECO:0000256" key="23">
    <source>
        <dbReference type="SAM" id="SignalP"/>
    </source>
</evidence>
<keyword evidence="16" id="KW-1015">Disulfide bond</keyword>
<feature type="transmembrane region" description="Helical" evidence="22">
    <location>
        <begin position="455"/>
        <end position="479"/>
    </location>
</feature>
<dbReference type="GO" id="GO:0001916">
    <property type="term" value="P:positive regulation of T cell mediated cytotoxicity"/>
    <property type="evidence" value="ECO:0007669"/>
    <property type="project" value="UniProtKB-ARBA"/>
</dbReference>
<evidence type="ECO:0000256" key="18">
    <source>
        <dbReference type="ARBA" id="ARBA00023180"/>
    </source>
</evidence>